<dbReference type="STRING" id="1797197.A2Y75_00470"/>
<dbReference type="GO" id="GO:0015420">
    <property type="term" value="F:ABC-type vitamin B12 transporter activity"/>
    <property type="evidence" value="ECO:0007669"/>
    <property type="project" value="UniProtKB-UniRule"/>
</dbReference>
<dbReference type="PANTHER" id="PTHR21343:SF1">
    <property type="entry name" value="COBYRIC ACID SYNTHASE"/>
    <property type="match status" value="1"/>
</dbReference>
<evidence type="ECO:0000259" key="6">
    <source>
        <dbReference type="Pfam" id="PF07685"/>
    </source>
</evidence>
<dbReference type="AlphaFoldDB" id="A0A1F2WQA2"/>
<name>A0A1F2WQA2_9ACTN</name>
<proteinExistence type="inferred from homology"/>
<accession>A0A1F2WQA2</accession>
<dbReference type="InterPro" id="IPR027417">
    <property type="entry name" value="P-loop_NTPase"/>
</dbReference>
<feature type="active site" description="Nucleophile" evidence="4">
    <location>
        <position position="331"/>
    </location>
</feature>
<evidence type="ECO:0000256" key="2">
    <source>
        <dbReference type="ARBA" id="ARBA00022573"/>
    </source>
</evidence>
<dbReference type="CDD" id="cd05389">
    <property type="entry name" value="CobQ_N"/>
    <property type="match status" value="1"/>
</dbReference>
<comment type="caution">
    <text evidence="7">The sequence shown here is derived from an EMBL/GenBank/DDBJ whole genome shotgun (WGS) entry which is preliminary data.</text>
</comment>
<comment type="function">
    <text evidence="4">Catalyzes amidations at positions B, D, E, and G on adenosylcobyrinic A,C-diamide. NH(2) groups are provided by glutamine, and one molecule of ATP is hydrogenolyzed for each amidation.</text>
</comment>
<dbReference type="CDD" id="cd01750">
    <property type="entry name" value="GATase1_CobQ"/>
    <property type="match status" value="1"/>
</dbReference>
<dbReference type="PROSITE" id="PS51274">
    <property type="entry name" value="GATASE_COBBQ"/>
    <property type="match status" value="1"/>
</dbReference>
<dbReference type="InterPro" id="IPR047045">
    <property type="entry name" value="CobQ_N"/>
</dbReference>
<gene>
    <name evidence="4" type="primary">cobQ</name>
    <name evidence="7" type="ORF">A2Y75_00470</name>
</gene>
<keyword evidence="3 4" id="KW-0315">Glutamine amidotransferase</keyword>
<dbReference type="PANTHER" id="PTHR21343">
    <property type="entry name" value="DETHIOBIOTIN SYNTHETASE"/>
    <property type="match status" value="1"/>
</dbReference>
<comment type="similarity">
    <text evidence="4">Belongs to the CobB/CobQ family. CobQ subfamily.</text>
</comment>
<dbReference type="Gene3D" id="3.40.50.880">
    <property type="match status" value="1"/>
</dbReference>
<keyword evidence="2 4" id="KW-0169">Cobalamin biosynthesis</keyword>
<dbReference type="Proteomes" id="UP000177876">
    <property type="component" value="Unassembled WGS sequence"/>
</dbReference>
<dbReference type="SUPFAM" id="SSF52540">
    <property type="entry name" value="P-loop containing nucleoside triphosphate hydrolases"/>
    <property type="match status" value="1"/>
</dbReference>
<dbReference type="GO" id="GO:0003824">
    <property type="term" value="F:catalytic activity"/>
    <property type="evidence" value="ECO:0007669"/>
    <property type="project" value="InterPro"/>
</dbReference>
<evidence type="ECO:0000259" key="5">
    <source>
        <dbReference type="Pfam" id="PF01656"/>
    </source>
</evidence>
<dbReference type="GO" id="GO:0009236">
    <property type="term" value="P:cobalamin biosynthetic process"/>
    <property type="evidence" value="ECO:0007669"/>
    <property type="project" value="UniProtKB-UniRule"/>
</dbReference>
<dbReference type="UniPathway" id="UPA00148"/>
<organism evidence="7 8">
    <name type="scientific">Candidatus Solincola sediminis</name>
    <dbReference type="NCBI Taxonomy" id="1797199"/>
    <lineage>
        <taxon>Bacteria</taxon>
        <taxon>Bacillati</taxon>
        <taxon>Actinomycetota</taxon>
        <taxon>Candidatus Geothermincolia</taxon>
        <taxon>Candidatus Geothermincolales</taxon>
        <taxon>Candidatus Geothermincolaceae</taxon>
        <taxon>Candidatus Solincola</taxon>
    </lineage>
</organism>
<dbReference type="InterPro" id="IPR002586">
    <property type="entry name" value="CobQ/CobB/MinD/ParA_Nub-bd_dom"/>
</dbReference>
<dbReference type="Pfam" id="PF01656">
    <property type="entry name" value="CbiA"/>
    <property type="match status" value="1"/>
</dbReference>
<protein>
    <recommendedName>
        <fullName evidence="4">Cobyric acid synthase</fullName>
    </recommendedName>
</protein>
<evidence type="ECO:0000256" key="1">
    <source>
        <dbReference type="ARBA" id="ARBA00004953"/>
    </source>
</evidence>
<dbReference type="NCBIfam" id="TIGR00313">
    <property type="entry name" value="cobQ"/>
    <property type="match status" value="1"/>
</dbReference>
<feature type="domain" description="CobB/CobQ-like glutamine amidotransferase" evidence="6">
    <location>
        <begin position="252"/>
        <end position="447"/>
    </location>
</feature>
<evidence type="ECO:0000256" key="4">
    <source>
        <dbReference type="HAMAP-Rule" id="MF_00028"/>
    </source>
</evidence>
<dbReference type="HAMAP" id="MF_00028">
    <property type="entry name" value="CobQ"/>
    <property type="match status" value="1"/>
</dbReference>
<comment type="pathway">
    <text evidence="1 4">Cofactor biosynthesis; adenosylcobalamin biosynthesis.</text>
</comment>
<dbReference type="Pfam" id="PF07685">
    <property type="entry name" value="GATase_3"/>
    <property type="match status" value="1"/>
</dbReference>
<dbReference type="Gene3D" id="3.40.50.300">
    <property type="entry name" value="P-loop containing nucleotide triphosphate hydrolases"/>
    <property type="match status" value="1"/>
</dbReference>
<dbReference type="EMBL" id="MELK01000019">
    <property type="protein sequence ID" value="OFW59058.1"/>
    <property type="molecule type" value="Genomic_DNA"/>
</dbReference>
<dbReference type="NCBIfam" id="NF001989">
    <property type="entry name" value="PRK00784.1"/>
    <property type="match status" value="1"/>
</dbReference>
<dbReference type="InterPro" id="IPR029062">
    <property type="entry name" value="Class_I_gatase-like"/>
</dbReference>
<evidence type="ECO:0000313" key="8">
    <source>
        <dbReference type="Proteomes" id="UP000177876"/>
    </source>
</evidence>
<feature type="active site" evidence="4">
    <location>
        <position position="441"/>
    </location>
</feature>
<dbReference type="InterPro" id="IPR033949">
    <property type="entry name" value="CobQ_GATase1"/>
</dbReference>
<feature type="domain" description="CobQ/CobB/MinD/ParA nucleotide binding" evidence="5">
    <location>
        <begin position="1"/>
        <end position="225"/>
    </location>
</feature>
<dbReference type="SUPFAM" id="SSF52317">
    <property type="entry name" value="Class I glutamine amidotransferase-like"/>
    <property type="match status" value="1"/>
</dbReference>
<sequence length="504" mass="54467">MVQGTGSHTGKSIMTAALCRILRQDGWRVAPFKSQNMSLNSYVTPEGGEMGRAQVLQAQAAGIEPHTDMNPILLKPASDERAQVVLNGRPVGHLGAREYHDLKLEYLPHAVAALNRLRANYQIVVIEGAGSPAEINLKDQDIANMRMAEAAQAPVLLVGDIDRGGVLASLVGTLELLDPGERTLVAGFIINKFRGSLDLLQGALDFLEERTGKPVLGVVPYIRDIGLEEEDSVNLEELRASAGRLGDKAEIDIAVIHLPHISNATDFDPLAHEDGVLLRYVSQPAGLRVPDAVLIPGSKSTCDDLDYMRGSGMAQALLRLAHAGVPVIGICGGYQMLGTRIEDPDGWERRGAAMEGLGLLPVSTVMTGDKSTHRVEAYATSSIPALGLESGSPIEGYEIHMGNSVSESDYSLAIFSRDGVAVSIPDGAFNPALPVFGCYLHGLFENSCVREGFINSLRKRRGLQSLESAGRDWQEWREDRLDRLAAITRSSLEMDHIYSLLYTS</sequence>
<dbReference type="InterPro" id="IPR004459">
    <property type="entry name" value="CobQ_synth"/>
</dbReference>
<evidence type="ECO:0000313" key="7">
    <source>
        <dbReference type="EMBL" id="OFW59058.1"/>
    </source>
</evidence>
<dbReference type="InterPro" id="IPR011698">
    <property type="entry name" value="GATase_3"/>
</dbReference>
<reference evidence="7 8" key="1">
    <citation type="journal article" date="2016" name="Nat. Commun.">
        <title>Thousands of microbial genomes shed light on interconnected biogeochemical processes in an aquifer system.</title>
        <authorList>
            <person name="Anantharaman K."/>
            <person name="Brown C.T."/>
            <person name="Hug L.A."/>
            <person name="Sharon I."/>
            <person name="Castelle C.J."/>
            <person name="Probst A.J."/>
            <person name="Thomas B.C."/>
            <person name="Singh A."/>
            <person name="Wilkins M.J."/>
            <person name="Karaoz U."/>
            <person name="Brodie E.L."/>
            <person name="Williams K.H."/>
            <person name="Hubbard S.S."/>
            <person name="Banfield J.F."/>
        </authorList>
    </citation>
    <scope>NUCLEOTIDE SEQUENCE [LARGE SCALE GENOMIC DNA]</scope>
</reference>
<evidence type="ECO:0000256" key="3">
    <source>
        <dbReference type="ARBA" id="ARBA00022962"/>
    </source>
</evidence>